<keyword evidence="3 5" id="KW-1133">Transmembrane helix</keyword>
<evidence type="ECO:0000256" key="4">
    <source>
        <dbReference type="ARBA" id="ARBA00023136"/>
    </source>
</evidence>
<evidence type="ECO:0000313" key="7">
    <source>
        <dbReference type="Proteomes" id="UP000478052"/>
    </source>
</evidence>
<protein>
    <submittedName>
        <fullName evidence="6">Peptide transporter family 1-like</fullName>
    </submittedName>
</protein>
<reference evidence="6 7" key="1">
    <citation type="submission" date="2019-08" db="EMBL/GenBank/DDBJ databases">
        <title>Whole genome of Aphis craccivora.</title>
        <authorList>
            <person name="Voronova N.V."/>
            <person name="Shulinski R.S."/>
            <person name="Bandarenka Y.V."/>
            <person name="Zhorov D.G."/>
            <person name="Warner D."/>
        </authorList>
    </citation>
    <scope>NUCLEOTIDE SEQUENCE [LARGE SCALE GENOMIC DNA]</scope>
    <source>
        <strain evidence="6">180601</strain>
        <tissue evidence="6">Whole Body</tissue>
    </source>
</reference>
<evidence type="ECO:0000256" key="3">
    <source>
        <dbReference type="ARBA" id="ARBA00022989"/>
    </source>
</evidence>
<dbReference type="Gene3D" id="1.20.1250.20">
    <property type="entry name" value="MFS general substrate transporter like domains"/>
    <property type="match status" value="1"/>
</dbReference>
<feature type="transmembrane region" description="Helical" evidence="5">
    <location>
        <begin position="193"/>
        <end position="212"/>
    </location>
</feature>
<evidence type="ECO:0000256" key="1">
    <source>
        <dbReference type="ARBA" id="ARBA00004141"/>
    </source>
</evidence>
<evidence type="ECO:0000256" key="2">
    <source>
        <dbReference type="ARBA" id="ARBA00022692"/>
    </source>
</evidence>
<feature type="transmembrane region" description="Helical" evidence="5">
    <location>
        <begin position="164"/>
        <end position="187"/>
    </location>
</feature>
<keyword evidence="4 5" id="KW-0472">Membrane</keyword>
<dbReference type="EMBL" id="VUJU01007129">
    <property type="protein sequence ID" value="KAF0746643.1"/>
    <property type="molecule type" value="Genomic_DNA"/>
</dbReference>
<gene>
    <name evidence="6" type="ORF">FWK35_00030591</name>
</gene>
<dbReference type="Pfam" id="PF00854">
    <property type="entry name" value="PTR2"/>
    <property type="match status" value="1"/>
</dbReference>
<evidence type="ECO:0000256" key="5">
    <source>
        <dbReference type="SAM" id="Phobius"/>
    </source>
</evidence>
<sequence length="245" mass="28165">SISYFLTSTANKEINLRRINHYDDFIKPKNGHPSLRIIADDKFMKDESLALVTTRKNHLSYNISSFSNENCIQVAPGNYSFVHGEKVISNITLMPVTIYTLVIRNNDSYGPESKLYATDEGNYLHILWQTPQYLFMILADVIFIATTIEFTYTEAPLRIKSFMAACYSMTHSIGNLVVVIIAALSFQKQVHEYLFFSGLMLANTLLLTYLSYNYKYKSYRQRITENGDSEENLATNQNELKLDLK</sequence>
<feature type="non-terminal residue" evidence="6">
    <location>
        <position position="1"/>
    </location>
</feature>
<comment type="subcellular location">
    <subcellularLocation>
        <location evidence="1">Membrane</location>
        <topology evidence="1">Multi-pass membrane protein</topology>
    </subcellularLocation>
</comment>
<dbReference type="Proteomes" id="UP000478052">
    <property type="component" value="Unassembled WGS sequence"/>
</dbReference>
<dbReference type="GO" id="GO:0016020">
    <property type="term" value="C:membrane"/>
    <property type="evidence" value="ECO:0007669"/>
    <property type="project" value="UniProtKB-SubCell"/>
</dbReference>
<dbReference type="InterPro" id="IPR036259">
    <property type="entry name" value="MFS_trans_sf"/>
</dbReference>
<organism evidence="6 7">
    <name type="scientific">Aphis craccivora</name>
    <name type="common">Cowpea aphid</name>
    <dbReference type="NCBI Taxonomy" id="307492"/>
    <lineage>
        <taxon>Eukaryota</taxon>
        <taxon>Metazoa</taxon>
        <taxon>Ecdysozoa</taxon>
        <taxon>Arthropoda</taxon>
        <taxon>Hexapoda</taxon>
        <taxon>Insecta</taxon>
        <taxon>Pterygota</taxon>
        <taxon>Neoptera</taxon>
        <taxon>Paraneoptera</taxon>
        <taxon>Hemiptera</taxon>
        <taxon>Sternorrhyncha</taxon>
        <taxon>Aphidomorpha</taxon>
        <taxon>Aphidoidea</taxon>
        <taxon>Aphididae</taxon>
        <taxon>Aphidini</taxon>
        <taxon>Aphis</taxon>
        <taxon>Aphis</taxon>
    </lineage>
</organism>
<comment type="caution">
    <text evidence="6">The sequence shown here is derived from an EMBL/GenBank/DDBJ whole genome shotgun (WGS) entry which is preliminary data.</text>
</comment>
<proteinExistence type="predicted"/>
<feature type="transmembrane region" description="Helical" evidence="5">
    <location>
        <begin position="133"/>
        <end position="152"/>
    </location>
</feature>
<accession>A0A6G0Y0E6</accession>
<evidence type="ECO:0000313" key="6">
    <source>
        <dbReference type="EMBL" id="KAF0746643.1"/>
    </source>
</evidence>
<dbReference type="GO" id="GO:0022857">
    <property type="term" value="F:transmembrane transporter activity"/>
    <property type="evidence" value="ECO:0007669"/>
    <property type="project" value="InterPro"/>
</dbReference>
<name>A0A6G0Y0E6_APHCR</name>
<dbReference type="AlphaFoldDB" id="A0A6G0Y0E6"/>
<keyword evidence="7" id="KW-1185">Reference proteome</keyword>
<dbReference type="InterPro" id="IPR000109">
    <property type="entry name" value="POT_fam"/>
</dbReference>
<keyword evidence="2 5" id="KW-0812">Transmembrane</keyword>
<dbReference type="OrthoDB" id="8904098at2759"/>